<dbReference type="Gene3D" id="3.30.500.10">
    <property type="entry name" value="MHC class I-like antigen recognition-like"/>
    <property type="match status" value="1"/>
</dbReference>
<comment type="caution">
    <text evidence="5">The sequence shown here is derived from an EMBL/GenBank/DDBJ whole genome shotgun (WGS) entry which is preliminary data.</text>
</comment>
<dbReference type="PROSITE" id="PS00290">
    <property type="entry name" value="IG_MHC"/>
    <property type="match status" value="1"/>
</dbReference>
<evidence type="ECO:0000256" key="1">
    <source>
        <dbReference type="ARBA" id="ARBA00023180"/>
    </source>
</evidence>
<organism evidence="5 6">
    <name type="scientific">Scyliorhinus torazame</name>
    <name type="common">Cloudy catshark</name>
    <name type="synonym">Catulus torazame</name>
    <dbReference type="NCBI Taxonomy" id="75743"/>
    <lineage>
        <taxon>Eukaryota</taxon>
        <taxon>Metazoa</taxon>
        <taxon>Chordata</taxon>
        <taxon>Craniata</taxon>
        <taxon>Vertebrata</taxon>
        <taxon>Chondrichthyes</taxon>
        <taxon>Elasmobranchii</taxon>
        <taxon>Galeomorphii</taxon>
        <taxon>Galeoidea</taxon>
        <taxon>Carcharhiniformes</taxon>
        <taxon>Scyliorhinidae</taxon>
        <taxon>Scyliorhinus</taxon>
    </lineage>
</organism>
<proteinExistence type="inferred from homology"/>
<evidence type="ECO:0000256" key="3">
    <source>
        <dbReference type="SAM" id="Phobius"/>
    </source>
</evidence>
<name>A0A401PZE2_SCYTO</name>
<dbReference type="Gene3D" id="2.60.40.10">
    <property type="entry name" value="Immunoglobulins"/>
    <property type="match status" value="1"/>
</dbReference>
<evidence type="ECO:0000313" key="5">
    <source>
        <dbReference type="EMBL" id="GCB78486.1"/>
    </source>
</evidence>
<dbReference type="InterPro" id="IPR011161">
    <property type="entry name" value="MHC_I-like_Ag-recog"/>
</dbReference>
<dbReference type="OMA" id="EKDCVKW"/>
<reference evidence="5 6" key="1">
    <citation type="journal article" date="2018" name="Nat. Ecol. Evol.">
        <title>Shark genomes provide insights into elasmobranch evolution and the origin of vertebrates.</title>
        <authorList>
            <person name="Hara Y"/>
            <person name="Yamaguchi K"/>
            <person name="Onimaru K"/>
            <person name="Kadota M"/>
            <person name="Koyanagi M"/>
            <person name="Keeley SD"/>
            <person name="Tatsumi K"/>
            <person name="Tanaka K"/>
            <person name="Motone F"/>
            <person name="Kageyama Y"/>
            <person name="Nozu R"/>
            <person name="Adachi N"/>
            <person name="Nishimura O"/>
            <person name="Nakagawa R"/>
            <person name="Tanegashima C"/>
            <person name="Kiyatake I"/>
            <person name="Matsumoto R"/>
            <person name="Murakumo K"/>
            <person name="Nishida K"/>
            <person name="Terakita A"/>
            <person name="Kuratani S"/>
            <person name="Sato K"/>
            <person name="Hyodo S Kuraku.S."/>
        </authorList>
    </citation>
    <scope>NUCLEOTIDE SEQUENCE [LARGE SCALE GENOMIC DNA]</scope>
</reference>
<dbReference type="InterPro" id="IPR037055">
    <property type="entry name" value="MHC_I-like_Ag-recog_sf"/>
</dbReference>
<accession>A0A401PZE2</accession>
<dbReference type="PANTHER" id="PTHR16675">
    <property type="entry name" value="MHC CLASS I-RELATED"/>
    <property type="match status" value="1"/>
</dbReference>
<dbReference type="EMBL" id="BFAA01014424">
    <property type="protein sequence ID" value="GCB78486.1"/>
    <property type="molecule type" value="Genomic_DNA"/>
</dbReference>
<dbReference type="Pfam" id="PF07654">
    <property type="entry name" value="C1-set"/>
    <property type="match status" value="1"/>
</dbReference>
<dbReference type="PRINTS" id="PR01638">
    <property type="entry name" value="MHCCLASSI"/>
</dbReference>
<dbReference type="Proteomes" id="UP000288216">
    <property type="component" value="Unassembled WGS sequence"/>
</dbReference>
<feature type="domain" description="Ig-like" evidence="4">
    <location>
        <begin position="94"/>
        <end position="173"/>
    </location>
</feature>
<keyword evidence="3" id="KW-1133">Transmembrane helix</keyword>
<gene>
    <name evidence="5" type="ORF">scyTo_0019417</name>
</gene>
<dbReference type="InterPro" id="IPR003597">
    <property type="entry name" value="Ig_C1-set"/>
</dbReference>
<evidence type="ECO:0000259" key="4">
    <source>
        <dbReference type="PROSITE" id="PS50835"/>
    </source>
</evidence>
<evidence type="ECO:0000256" key="2">
    <source>
        <dbReference type="RuleBase" id="RU004439"/>
    </source>
</evidence>
<feature type="transmembrane region" description="Helical" evidence="3">
    <location>
        <begin position="192"/>
        <end position="215"/>
    </location>
</feature>
<dbReference type="SUPFAM" id="SSF54452">
    <property type="entry name" value="MHC antigen-recognition domain"/>
    <property type="match status" value="1"/>
</dbReference>
<dbReference type="SUPFAM" id="SSF48726">
    <property type="entry name" value="Immunoglobulin"/>
    <property type="match status" value="1"/>
</dbReference>
<dbReference type="SMART" id="SM00407">
    <property type="entry name" value="IGc1"/>
    <property type="match status" value="1"/>
</dbReference>
<dbReference type="Pfam" id="PF00129">
    <property type="entry name" value="MHC_I"/>
    <property type="match status" value="1"/>
</dbReference>
<keyword evidence="6" id="KW-1185">Reference proteome</keyword>
<dbReference type="InterPro" id="IPR001039">
    <property type="entry name" value="MHC_I_a_a1/a2"/>
</dbReference>
<keyword evidence="3" id="KW-0812">Transmembrane</keyword>
<sequence length="247" mass="27724">IFFVQGMCGCEIYSDNSTDGFIKLGYDGEDAFVFDKDRVSWMALNPEFQTLADRWNANSFMNKYFKALLEKDCVKWLLTYLTCGRGVLQRRAIPEVFIANRIEGERVLRVSCLVTGFYPWPIDVAWLRDGEDVLSVESSGTLPNQDETYRVMKTMDLMGDDGEVYSCHVEHGSLLQGLNVRWERVAREGVKVGITVGATAVSLTLLCIIIGIGFWRKRLNNVTGSTQQGLAETGRHLQALTASDGEQ</sequence>
<dbReference type="OrthoDB" id="8936120at2759"/>
<dbReference type="InterPro" id="IPR003006">
    <property type="entry name" value="Ig/MHC_CS"/>
</dbReference>
<dbReference type="InterPro" id="IPR036179">
    <property type="entry name" value="Ig-like_dom_sf"/>
</dbReference>
<dbReference type="AlphaFoldDB" id="A0A401PZE2"/>
<feature type="non-terminal residue" evidence="5">
    <location>
        <position position="1"/>
    </location>
</feature>
<dbReference type="PROSITE" id="PS50835">
    <property type="entry name" value="IG_LIKE"/>
    <property type="match status" value="1"/>
</dbReference>
<evidence type="ECO:0000313" key="6">
    <source>
        <dbReference type="Proteomes" id="UP000288216"/>
    </source>
</evidence>
<dbReference type="PANTHER" id="PTHR16675:SF235">
    <property type="entry name" value="SHKT DOMAIN-CONTAINING PROTEIN"/>
    <property type="match status" value="1"/>
</dbReference>
<dbReference type="STRING" id="75743.A0A401PZE2"/>
<dbReference type="InterPro" id="IPR013783">
    <property type="entry name" value="Ig-like_fold"/>
</dbReference>
<keyword evidence="1" id="KW-0325">Glycoprotein</keyword>
<comment type="similarity">
    <text evidence="2">Belongs to the MHC class I family.</text>
</comment>
<dbReference type="InterPro" id="IPR007110">
    <property type="entry name" value="Ig-like_dom"/>
</dbReference>
<dbReference type="InterPro" id="IPR011162">
    <property type="entry name" value="MHC_I/II-like_Ag-recog"/>
</dbReference>
<protein>
    <recommendedName>
        <fullName evidence="4">Ig-like domain-containing protein</fullName>
    </recommendedName>
</protein>
<dbReference type="InterPro" id="IPR050208">
    <property type="entry name" value="MHC_class-I_related"/>
</dbReference>
<keyword evidence="3" id="KW-0472">Membrane</keyword>